<evidence type="ECO:0000313" key="4">
    <source>
        <dbReference type="Proteomes" id="UP000186607"/>
    </source>
</evidence>
<dbReference type="EMBL" id="MSTI01000048">
    <property type="protein sequence ID" value="OLV18961.1"/>
    <property type="molecule type" value="Genomic_DNA"/>
</dbReference>
<feature type="compositionally biased region" description="Pro residues" evidence="1">
    <location>
        <begin position="87"/>
        <end position="96"/>
    </location>
</feature>
<name>A0A1U7P1C2_9DEIO</name>
<dbReference type="OrthoDB" id="3538665at2"/>
<dbReference type="AlphaFoldDB" id="A0A1U7P1C2"/>
<protein>
    <recommendedName>
        <fullName evidence="2">DUF4158 domain-containing protein</fullName>
    </recommendedName>
</protein>
<evidence type="ECO:0000256" key="1">
    <source>
        <dbReference type="SAM" id="MobiDB-lite"/>
    </source>
</evidence>
<reference evidence="3 4" key="1">
    <citation type="submission" date="2017-01" db="EMBL/GenBank/DDBJ databases">
        <title>Genome Analysis of Deinococcus marmoris KOPRI26562.</title>
        <authorList>
            <person name="Kim J.H."/>
            <person name="Oh H.-M."/>
        </authorList>
    </citation>
    <scope>NUCLEOTIDE SEQUENCE [LARGE SCALE GENOMIC DNA]</scope>
    <source>
        <strain evidence="3 4">KOPRI26562</strain>
    </source>
</reference>
<organism evidence="3 4">
    <name type="scientific">Deinococcus marmoris</name>
    <dbReference type="NCBI Taxonomy" id="249408"/>
    <lineage>
        <taxon>Bacteria</taxon>
        <taxon>Thermotogati</taxon>
        <taxon>Deinococcota</taxon>
        <taxon>Deinococci</taxon>
        <taxon>Deinococcales</taxon>
        <taxon>Deinococcaceae</taxon>
        <taxon>Deinococcus</taxon>
    </lineage>
</organism>
<evidence type="ECO:0000313" key="3">
    <source>
        <dbReference type="EMBL" id="OLV18961.1"/>
    </source>
</evidence>
<dbReference type="InterPro" id="IPR025296">
    <property type="entry name" value="DUF4158"/>
</dbReference>
<gene>
    <name evidence="3" type="ORF">BOO71_0004288</name>
</gene>
<proteinExistence type="predicted"/>
<sequence>MLPLLTAAQRQQFTRFPKLDERLLARHYLLSAPEREAVLTRRRDFNRLGYAVQLTVLKHLGRGLAAAEQLPEDVLIFLSSSLSLTPPVTPGTPHGPTPGTNTLRSYAGSSATPNSAGI</sequence>
<feature type="domain" description="DUF4158" evidence="2">
    <location>
        <begin position="4"/>
        <end position="86"/>
    </location>
</feature>
<dbReference type="STRING" id="249408.BOO71_0004288"/>
<dbReference type="Proteomes" id="UP000186607">
    <property type="component" value="Unassembled WGS sequence"/>
</dbReference>
<evidence type="ECO:0000259" key="2">
    <source>
        <dbReference type="Pfam" id="PF13700"/>
    </source>
</evidence>
<comment type="caution">
    <text evidence="3">The sequence shown here is derived from an EMBL/GenBank/DDBJ whole genome shotgun (WGS) entry which is preliminary data.</text>
</comment>
<dbReference type="Pfam" id="PF13700">
    <property type="entry name" value="DUF4158"/>
    <property type="match status" value="1"/>
</dbReference>
<feature type="region of interest" description="Disordered" evidence="1">
    <location>
        <begin position="84"/>
        <end position="118"/>
    </location>
</feature>
<keyword evidence="4" id="KW-1185">Reference proteome</keyword>
<accession>A0A1U7P1C2</accession>
<feature type="compositionally biased region" description="Polar residues" evidence="1">
    <location>
        <begin position="103"/>
        <end position="118"/>
    </location>
</feature>